<protein>
    <recommendedName>
        <fullName evidence="4">NmrA-like domain-containing protein</fullName>
    </recommendedName>
</protein>
<feature type="region of interest" description="Disordered" evidence="1">
    <location>
        <begin position="379"/>
        <end position="437"/>
    </location>
</feature>
<evidence type="ECO:0000313" key="3">
    <source>
        <dbReference type="Proteomes" id="UP000799537"/>
    </source>
</evidence>
<accession>A0A6A6C5Z3</accession>
<evidence type="ECO:0008006" key="4">
    <source>
        <dbReference type="Google" id="ProtNLM"/>
    </source>
</evidence>
<evidence type="ECO:0000256" key="1">
    <source>
        <dbReference type="SAM" id="MobiDB-lite"/>
    </source>
</evidence>
<feature type="compositionally biased region" description="Basic and acidic residues" evidence="1">
    <location>
        <begin position="338"/>
        <end position="354"/>
    </location>
</feature>
<name>A0A6A6C5Z3_ZASCE</name>
<dbReference type="InterPro" id="IPR036291">
    <property type="entry name" value="NAD(P)-bd_dom_sf"/>
</dbReference>
<reference evidence="2" key="1">
    <citation type="journal article" date="2020" name="Stud. Mycol.">
        <title>101 Dothideomycetes genomes: a test case for predicting lifestyles and emergence of pathogens.</title>
        <authorList>
            <person name="Haridas S."/>
            <person name="Albert R."/>
            <person name="Binder M."/>
            <person name="Bloem J."/>
            <person name="Labutti K."/>
            <person name="Salamov A."/>
            <person name="Andreopoulos B."/>
            <person name="Baker S."/>
            <person name="Barry K."/>
            <person name="Bills G."/>
            <person name="Bluhm B."/>
            <person name="Cannon C."/>
            <person name="Castanera R."/>
            <person name="Culley D."/>
            <person name="Daum C."/>
            <person name="Ezra D."/>
            <person name="Gonzalez J."/>
            <person name="Henrissat B."/>
            <person name="Kuo A."/>
            <person name="Liang C."/>
            <person name="Lipzen A."/>
            <person name="Lutzoni F."/>
            <person name="Magnuson J."/>
            <person name="Mondo S."/>
            <person name="Nolan M."/>
            <person name="Ohm R."/>
            <person name="Pangilinan J."/>
            <person name="Park H.-J."/>
            <person name="Ramirez L."/>
            <person name="Alfaro M."/>
            <person name="Sun H."/>
            <person name="Tritt A."/>
            <person name="Yoshinaga Y."/>
            <person name="Zwiers L.-H."/>
            <person name="Turgeon B."/>
            <person name="Goodwin S."/>
            <person name="Spatafora J."/>
            <person name="Crous P."/>
            <person name="Grigoriev I."/>
        </authorList>
    </citation>
    <scope>NUCLEOTIDE SEQUENCE</scope>
    <source>
        <strain evidence="2">ATCC 36951</strain>
    </source>
</reference>
<feature type="region of interest" description="Disordered" evidence="1">
    <location>
        <begin position="467"/>
        <end position="498"/>
    </location>
</feature>
<dbReference type="GeneID" id="54567513"/>
<feature type="region of interest" description="Disordered" evidence="1">
    <location>
        <begin position="320"/>
        <end position="361"/>
    </location>
</feature>
<dbReference type="Gene3D" id="3.40.50.720">
    <property type="entry name" value="NAD(P)-binding Rossmann-like Domain"/>
    <property type="match status" value="1"/>
</dbReference>
<dbReference type="AlphaFoldDB" id="A0A6A6C5Z3"/>
<dbReference type="RefSeq" id="XP_033661695.1">
    <property type="nucleotide sequence ID" value="XM_033814241.1"/>
</dbReference>
<proteinExistence type="predicted"/>
<dbReference type="SUPFAM" id="SSF51735">
    <property type="entry name" value="NAD(P)-binding Rossmann-fold domains"/>
    <property type="match status" value="1"/>
</dbReference>
<organism evidence="2 3">
    <name type="scientific">Zasmidium cellare ATCC 36951</name>
    <dbReference type="NCBI Taxonomy" id="1080233"/>
    <lineage>
        <taxon>Eukaryota</taxon>
        <taxon>Fungi</taxon>
        <taxon>Dikarya</taxon>
        <taxon>Ascomycota</taxon>
        <taxon>Pezizomycotina</taxon>
        <taxon>Dothideomycetes</taxon>
        <taxon>Dothideomycetidae</taxon>
        <taxon>Mycosphaerellales</taxon>
        <taxon>Mycosphaerellaceae</taxon>
        <taxon>Zasmidium</taxon>
    </lineage>
</organism>
<sequence>MNTFEFPPVDADNDVCLIMMLPSKNPEVHPAIANVYKNCRLWAPPGFETAVKRANPSRKVVVADLDLEGCREVMKGVSCCLMNTPGGHDRELEFANNILQAAEENMYPTGKFQHLIFSSILQPALTGMGPYATGKMKIEEMILESKVPYTIAHVAPQMDEVVTPDHVRGNRSSLITLLDPSMAFSYISRDDLGRAMAKILLQRQTHFYATYQLVGTPVPLNMDQIANRVKHILHIQMEPVQLFITDPAEKPRAGDLTYNAEELRDLQDEVGWVIPPLDIGPSRTFSSPSVQSEQAVQSSASLAAIIPPQDGLRQTSLLRRHTLEPDSPRPTLSELGAEDQKKDNEVPQTDKEAELFENEDMTITEAEDIVVQAGVTHGEQNETHQERSGRMDSFAHPISAGPSQESIKVGESASSPPASPATYEEVHGPPPAEGAAGFTAADISENRASFAGPPIYPNISIERRNAFSTKPSKGKGKAPTSEDLSSTDKPEPPTVKTLPKKVYAYGQPNSDVLLLDPRLTGRPETAAEIIYIEYFNKTGVSLRGNSNSLRFVMKKEPEGFDGFLTRRKREWEQEGVELEREREALVQEELIGSVLREDREPGPGVVSGGWGGLLGRAVAQRRRGAGFIVGATESEEERLGEEEEMSHDIFFSCCYMQLADLSKMTKIASMR</sequence>
<dbReference type="EMBL" id="ML993623">
    <property type="protein sequence ID" value="KAF2160806.1"/>
    <property type="molecule type" value="Genomic_DNA"/>
</dbReference>
<keyword evidence="3" id="KW-1185">Reference proteome</keyword>
<feature type="compositionally biased region" description="Basic and acidic residues" evidence="1">
    <location>
        <begin position="379"/>
        <end position="390"/>
    </location>
</feature>
<evidence type="ECO:0000313" key="2">
    <source>
        <dbReference type="EMBL" id="KAF2160806.1"/>
    </source>
</evidence>
<dbReference type="Proteomes" id="UP000799537">
    <property type="component" value="Unassembled WGS sequence"/>
</dbReference>
<gene>
    <name evidence="2" type="ORF">M409DRAFT_59599</name>
</gene>